<feature type="non-terminal residue" evidence="1">
    <location>
        <position position="1"/>
    </location>
</feature>
<sequence>RSIPYQELNLFSEITTKSENYTHIGRLSLDYYHSSEVKDGSELPFSLGDYRKETGKIHPEDLIKLNLRNYLYSGKLRVLSGEVKANYDLTKGKERFSPLEVKFHLTPPLPYTGFTAGCARILAL</sequence>
<dbReference type="AlphaFoldDB" id="X1S7P9"/>
<gene>
    <name evidence="1" type="ORF">S12H4_20405</name>
</gene>
<comment type="caution">
    <text evidence="1">The sequence shown here is derived from an EMBL/GenBank/DDBJ whole genome shotgun (WGS) entry which is preliminary data.</text>
</comment>
<organism evidence="1">
    <name type="scientific">marine sediment metagenome</name>
    <dbReference type="NCBI Taxonomy" id="412755"/>
    <lineage>
        <taxon>unclassified sequences</taxon>
        <taxon>metagenomes</taxon>
        <taxon>ecological metagenomes</taxon>
    </lineage>
</organism>
<dbReference type="EMBL" id="BARW01010345">
    <property type="protein sequence ID" value="GAI75136.1"/>
    <property type="molecule type" value="Genomic_DNA"/>
</dbReference>
<accession>X1S7P9</accession>
<reference evidence="1" key="1">
    <citation type="journal article" date="2014" name="Front. Microbiol.">
        <title>High frequency of phylogenetically diverse reductive dehalogenase-homologous genes in deep subseafloor sedimentary metagenomes.</title>
        <authorList>
            <person name="Kawai M."/>
            <person name="Futagami T."/>
            <person name="Toyoda A."/>
            <person name="Takaki Y."/>
            <person name="Nishi S."/>
            <person name="Hori S."/>
            <person name="Arai W."/>
            <person name="Tsubouchi T."/>
            <person name="Morono Y."/>
            <person name="Uchiyama I."/>
            <person name="Ito T."/>
            <person name="Fujiyama A."/>
            <person name="Inagaki F."/>
            <person name="Takami H."/>
        </authorList>
    </citation>
    <scope>NUCLEOTIDE SEQUENCE</scope>
    <source>
        <strain evidence="1">Expedition CK06-06</strain>
    </source>
</reference>
<name>X1S7P9_9ZZZZ</name>
<proteinExistence type="predicted"/>
<evidence type="ECO:0000313" key="1">
    <source>
        <dbReference type="EMBL" id="GAI75136.1"/>
    </source>
</evidence>
<protein>
    <submittedName>
        <fullName evidence="1">Uncharacterized protein</fullName>
    </submittedName>
</protein>